<keyword evidence="7" id="KW-0862">Zinc</keyword>
<evidence type="ECO:0000313" key="18">
    <source>
        <dbReference type="Proteomes" id="UP001206128"/>
    </source>
</evidence>
<dbReference type="GO" id="GO:0003684">
    <property type="term" value="F:damaged DNA binding"/>
    <property type="evidence" value="ECO:0007669"/>
    <property type="project" value="InterPro"/>
</dbReference>
<evidence type="ECO:0000256" key="14">
    <source>
        <dbReference type="PROSITE-ProRule" id="PRU00391"/>
    </source>
</evidence>
<accession>A0AAE3GJT1</accession>
<dbReference type="InterPro" id="IPR015886">
    <property type="entry name" value="H2TH_FPG"/>
</dbReference>
<reference evidence="17" key="1">
    <citation type="submission" date="2022-06" db="EMBL/GenBank/DDBJ databases">
        <title>Genomic Encyclopedia of Archaeal and Bacterial Type Strains, Phase II (KMG-II): from individual species to whole genera.</title>
        <authorList>
            <person name="Goeker M."/>
        </authorList>
    </citation>
    <scope>NUCLEOTIDE SEQUENCE</scope>
    <source>
        <strain evidence="17">DSM 43935</strain>
    </source>
</reference>
<dbReference type="SUPFAM" id="SSF57716">
    <property type="entry name" value="Glucocorticoid receptor-like (DNA-binding domain)"/>
    <property type="match status" value="1"/>
</dbReference>
<dbReference type="InterPro" id="IPR010979">
    <property type="entry name" value="Ribosomal_uS13-like_H2TH"/>
</dbReference>
<evidence type="ECO:0000256" key="8">
    <source>
        <dbReference type="ARBA" id="ARBA00023125"/>
    </source>
</evidence>
<keyword evidence="11" id="KW-0511">Multifunctional enzyme</keyword>
<keyword evidence="10" id="KW-0456">Lyase</keyword>
<keyword evidence="3" id="KW-0479">Metal-binding</keyword>
<comment type="caution">
    <text evidence="17">The sequence shown here is derived from an EMBL/GenBank/DDBJ whole genome shotgun (WGS) entry which is preliminary data.</text>
</comment>
<dbReference type="InterPro" id="IPR000214">
    <property type="entry name" value="Znf_DNA_glyclase/AP_lyase"/>
</dbReference>
<protein>
    <recommendedName>
        <fullName evidence="2">DNA-(apurinic or apyrimidinic site) lyase</fullName>
        <ecNumber evidence="2">4.2.99.18</ecNumber>
    </recommendedName>
</protein>
<keyword evidence="8" id="KW-0238">DNA-binding</keyword>
<comment type="similarity">
    <text evidence="1">Belongs to the FPG family.</text>
</comment>
<dbReference type="PANTHER" id="PTHR42697">
    <property type="entry name" value="ENDONUCLEASE 8"/>
    <property type="match status" value="1"/>
</dbReference>
<evidence type="ECO:0000256" key="11">
    <source>
        <dbReference type="ARBA" id="ARBA00023268"/>
    </source>
</evidence>
<dbReference type="InterPro" id="IPR015887">
    <property type="entry name" value="DNA_glyclase_Znf_dom_DNA_BS"/>
</dbReference>
<evidence type="ECO:0000313" key="17">
    <source>
        <dbReference type="EMBL" id="MCP2169562.1"/>
    </source>
</evidence>
<dbReference type="InterPro" id="IPR044090">
    <property type="entry name" value="Nei2_N"/>
</dbReference>
<evidence type="ECO:0000256" key="12">
    <source>
        <dbReference type="ARBA" id="ARBA00023295"/>
    </source>
</evidence>
<dbReference type="InterPro" id="IPR012319">
    <property type="entry name" value="FPG_cat"/>
</dbReference>
<dbReference type="RefSeq" id="WP_253778476.1">
    <property type="nucleotide sequence ID" value="NZ_JAMTCK010000019.1"/>
</dbReference>
<dbReference type="CDD" id="cd08971">
    <property type="entry name" value="AcNei2_N"/>
    <property type="match status" value="1"/>
</dbReference>
<comment type="catalytic activity">
    <reaction evidence="13">
        <text>2'-deoxyribonucleotide-(2'-deoxyribose 5'-phosphate)-2'-deoxyribonucleotide-DNA = a 3'-end 2'-deoxyribonucleotide-(2,3-dehydro-2,3-deoxyribose 5'-phosphate)-DNA + a 5'-end 5'-phospho-2'-deoxyribonucleoside-DNA + H(+)</text>
        <dbReference type="Rhea" id="RHEA:66592"/>
        <dbReference type="Rhea" id="RHEA-COMP:13180"/>
        <dbReference type="Rhea" id="RHEA-COMP:16897"/>
        <dbReference type="Rhea" id="RHEA-COMP:17067"/>
        <dbReference type="ChEBI" id="CHEBI:15378"/>
        <dbReference type="ChEBI" id="CHEBI:136412"/>
        <dbReference type="ChEBI" id="CHEBI:157695"/>
        <dbReference type="ChEBI" id="CHEBI:167181"/>
        <dbReference type="EC" id="4.2.99.18"/>
    </reaction>
</comment>
<dbReference type="SUPFAM" id="SSF81624">
    <property type="entry name" value="N-terminal domain of MutM-like DNA repair proteins"/>
    <property type="match status" value="1"/>
</dbReference>
<evidence type="ECO:0000256" key="1">
    <source>
        <dbReference type="ARBA" id="ARBA00009409"/>
    </source>
</evidence>
<proteinExistence type="inferred from homology"/>
<evidence type="ECO:0000259" key="15">
    <source>
        <dbReference type="PROSITE" id="PS51066"/>
    </source>
</evidence>
<dbReference type="Pfam" id="PF01149">
    <property type="entry name" value="Fapy_DNA_glyco"/>
    <property type="match status" value="1"/>
</dbReference>
<dbReference type="EMBL" id="JAMTCK010000019">
    <property type="protein sequence ID" value="MCP2169562.1"/>
    <property type="molecule type" value="Genomic_DNA"/>
</dbReference>
<dbReference type="Proteomes" id="UP001206128">
    <property type="component" value="Unassembled WGS sequence"/>
</dbReference>
<evidence type="ECO:0000256" key="6">
    <source>
        <dbReference type="ARBA" id="ARBA00022801"/>
    </source>
</evidence>
<keyword evidence="9" id="KW-0234">DNA repair</keyword>
<evidence type="ECO:0000259" key="16">
    <source>
        <dbReference type="PROSITE" id="PS51068"/>
    </source>
</evidence>
<name>A0AAE3GJT1_9PSEU</name>
<dbReference type="PROSITE" id="PS01242">
    <property type="entry name" value="ZF_FPG_1"/>
    <property type="match status" value="1"/>
</dbReference>
<keyword evidence="12" id="KW-0326">Glycosidase</keyword>
<feature type="domain" description="Formamidopyrimidine-DNA glycosylase catalytic" evidence="16">
    <location>
        <begin position="2"/>
        <end position="102"/>
    </location>
</feature>
<dbReference type="GO" id="GO:0000703">
    <property type="term" value="F:oxidized pyrimidine nucleobase lesion DNA N-glycosylase activity"/>
    <property type="evidence" value="ECO:0007669"/>
    <property type="project" value="TreeGrafter"/>
</dbReference>
<evidence type="ECO:0000256" key="5">
    <source>
        <dbReference type="ARBA" id="ARBA00022771"/>
    </source>
</evidence>
<evidence type="ECO:0000256" key="3">
    <source>
        <dbReference type="ARBA" id="ARBA00022723"/>
    </source>
</evidence>
<gene>
    <name evidence="17" type="ORF">LX83_006448</name>
</gene>
<keyword evidence="17" id="KW-0255">Endonuclease</keyword>
<dbReference type="SMART" id="SM01232">
    <property type="entry name" value="H2TH"/>
    <property type="match status" value="1"/>
</dbReference>
<dbReference type="GO" id="GO:0006284">
    <property type="term" value="P:base-excision repair"/>
    <property type="evidence" value="ECO:0007669"/>
    <property type="project" value="InterPro"/>
</dbReference>
<dbReference type="PANTHER" id="PTHR42697:SF1">
    <property type="entry name" value="ENDONUCLEASE 8"/>
    <property type="match status" value="1"/>
</dbReference>
<evidence type="ECO:0000256" key="2">
    <source>
        <dbReference type="ARBA" id="ARBA00012720"/>
    </source>
</evidence>
<dbReference type="PROSITE" id="PS51066">
    <property type="entry name" value="ZF_FPG_2"/>
    <property type="match status" value="1"/>
</dbReference>
<dbReference type="PROSITE" id="PS51068">
    <property type="entry name" value="FPG_CAT"/>
    <property type="match status" value="1"/>
</dbReference>
<evidence type="ECO:0000256" key="7">
    <source>
        <dbReference type="ARBA" id="ARBA00022833"/>
    </source>
</evidence>
<evidence type="ECO:0000256" key="13">
    <source>
        <dbReference type="ARBA" id="ARBA00044632"/>
    </source>
</evidence>
<dbReference type="Gene3D" id="3.20.190.10">
    <property type="entry name" value="MutM-like, N-terminal"/>
    <property type="match status" value="1"/>
</dbReference>
<dbReference type="GO" id="GO:0008270">
    <property type="term" value="F:zinc ion binding"/>
    <property type="evidence" value="ECO:0007669"/>
    <property type="project" value="UniProtKB-KW"/>
</dbReference>
<keyword evidence="4" id="KW-0227">DNA damage</keyword>
<keyword evidence="17" id="KW-0540">Nuclease</keyword>
<keyword evidence="18" id="KW-1185">Reference proteome</keyword>
<dbReference type="Pfam" id="PF06831">
    <property type="entry name" value="H2TH"/>
    <property type="match status" value="1"/>
</dbReference>
<dbReference type="SUPFAM" id="SSF46946">
    <property type="entry name" value="S13-like H2TH domain"/>
    <property type="match status" value="1"/>
</dbReference>
<evidence type="ECO:0000256" key="4">
    <source>
        <dbReference type="ARBA" id="ARBA00022763"/>
    </source>
</evidence>
<feature type="domain" description="FPG-type" evidence="15">
    <location>
        <begin position="223"/>
        <end position="261"/>
    </location>
</feature>
<dbReference type="SMART" id="SM00898">
    <property type="entry name" value="Fapy_DNA_glyco"/>
    <property type="match status" value="1"/>
</dbReference>
<dbReference type="Gene3D" id="1.10.8.50">
    <property type="match status" value="1"/>
</dbReference>
<dbReference type="GO" id="GO:0140078">
    <property type="term" value="F:class I DNA-(apurinic or apyrimidinic site) endonuclease activity"/>
    <property type="evidence" value="ECO:0007669"/>
    <property type="project" value="UniProtKB-EC"/>
</dbReference>
<sequence>MPEGDTVFRTARLLERALAGGLLVHAELRHPRLVGVDLAGHTVLGVRSVGKHLFVRFSAGLSLHNHLRLDGGWQVYRPGQRWRRPSHQARVVLRTAEREAVGFLLHDLAVLATADEPELVGHLGPDLLDPEWSPGHAAEAVRRFTAVPDREVGLVLLDQTVLAGVGNLYKTEVCFLLGVSPWTPVSEVDAARAVALSRTLLLRNAWRPEQSTTGEVARGLRHWVYDRAGRPCRRCGTPVRAGVQDSGTRQRTTWFCPRCQPGPRP</sequence>
<evidence type="ECO:0000256" key="10">
    <source>
        <dbReference type="ARBA" id="ARBA00023239"/>
    </source>
</evidence>
<dbReference type="InterPro" id="IPR035937">
    <property type="entry name" value="FPG_N"/>
</dbReference>
<dbReference type="EC" id="4.2.99.18" evidence="2"/>
<keyword evidence="5 14" id="KW-0863">Zinc-finger</keyword>
<dbReference type="AlphaFoldDB" id="A0AAE3GJT1"/>
<keyword evidence="6" id="KW-0378">Hydrolase</keyword>
<organism evidence="17 18">
    <name type="scientific">Goodfellowiella coeruleoviolacea</name>
    <dbReference type="NCBI Taxonomy" id="334858"/>
    <lineage>
        <taxon>Bacteria</taxon>
        <taxon>Bacillati</taxon>
        <taxon>Actinomycetota</taxon>
        <taxon>Actinomycetes</taxon>
        <taxon>Pseudonocardiales</taxon>
        <taxon>Pseudonocardiaceae</taxon>
        <taxon>Goodfellowiella</taxon>
    </lineage>
</organism>
<evidence type="ECO:0000256" key="9">
    <source>
        <dbReference type="ARBA" id="ARBA00023204"/>
    </source>
</evidence>